<protein>
    <submittedName>
        <fullName evidence="6">tRNA (Guanine-N(1)-)-methyltransferase</fullName>
    </submittedName>
</protein>
<evidence type="ECO:0000313" key="9">
    <source>
        <dbReference type="EMBL" id="JAG34263.1"/>
    </source>
</evidence>
<evidence type="ECO:0000313" key="7">
    <source>
        <dbReference type="EMBL" id="JAG34260.1"/>
    </source>
</evidence>
<dbReference type="EMBL" id="GBHO01009341">
    <property type="protein sequence ID" value="JAG34263.1"/>
    <property type="molecule type" value="Transcribed_RNA"/>
</dbReference>
<evidence type="ECO:0000313" key="11">
    <source>
        <dbReference type="EMBL" id="JAQ03612.1"/>
    </source>
</evidence>
<keyword evidence="1" id="KW-0472">Membrane</keyword>
<dbReference type="EMBL" id="GBHO01009344">
    <property type="protein sequence ID" value="JAG34260.1"/>
    <property type="molecule type" value="Transcribed_RNA"/>
</dbReference>
<feature type="transmembrane region" description="Helical" evidence="1">
    <location>
        <begin position="20"/>
        <end position="43"/>
    </location>
</feature>
<dbReference type="GO" id="GO:0032259">
    <property type="term" value="P:methylation"/>
    <property type="evidence" value="ECO:0007669"/>
    <property type="project" value="UniProtKB-KW"/>
</dbReference>
<organism evidence="6">
    <name type="scientific">Lygus hesperus</name>
    <name type="common">Western plant bug</name>
    <dbReference type="NCBI Taxonomy" id="30085"/>
    <lineage>
        <taxon>Eukaryota</taxon>
        <taxon>Metazoa</taxon>
        <taxon>Ecdysozoa</taxon>
        <taxon>Arthropoda</taxon>
        <taxon>Hexapoda</taxon>
        <taxon>Insecta</taxon>
        <taxon>Pterygota</taxon>
        <taxon>Neoptera</taxon>
        <taxon>Paraneoptera</taxon>
        <taxon>Hemiptera</taxon>
        <taxon>Heteroptera</taxon>
        <taxon>Panheteroptera</taxon>
        <taxon>Cimicomorpha</taxon>
        <taxon>Miridae</taxon>
        <taxon>Mirini</taxon>
        <taxon>Lygus</taxon>
    </lineage>
</organism>
<dbReference type="EMBL" id="GDHC01015017">
    <property type="protein sequence ID" value="JAQ03612.1"/>
    <property type="molecule type" value="Transcribed_RNA"/>
</dbReference>
<keyword evidence="1" id="KW-1133">Transmembrane helix</keyword>
<dbReference type="EMBL" id="GBHO01009343">
    <property type="protein sequence ID" value="JAG34261.1"/>
    <property type="molecule type" value="Transcribed_RNA"/>
</dbReference>
<evidence type="ECO:0000313" key="6">
    <source>
        <dbReference type="EMBL" id="JAG34259.1"/>
    </source>
</evidence>
<keyword evidence="6" id="KW-0808">Transferase</keyword>
<dbReference type="EMBL" id="GBHO01009350">
    <property type="protein sequence ID" value="JAG34254.1"/>
    <property type="molecule type" value="Transcribed_RNA"/>
</dbReference>
<gene>
    <name evidence="6" type="primary">trmD_6</name>
    <name evidence="5" type="synonym">trmD_0</name>
    <name evidence="2" type="synonym">trmD_1</name>
    <name evidence="4" type="synonym">trmD_10</name>
    <name evidence="3" type="synonym">trmD_11</name>
    <name evidence="8" type="synonym">trmD_7</name>
    <name evidence="7" type="synonym">trmD_8</name>
    <name evidence="9" type="synonym">trmD_9</name>
    <name evidence="9" type="ORF">CM83_21930</name>
    <name evidence="7" type="ORF">CM83_21935</name>
    <name evidence="8" type="ORF">CM83_21940</name>
    <name evidence="6" type="ORF">CM83_21946</name>
    <name evidence="2" type="ORF">CM83_21951</name>
    <name evidence="5" type="ORF">CM83_21956</name>
    <name evidence="3" type="ORF">CM83_21961</name>
    <name evidence="4" type="ORF">CM83_21966</name>
    <name evidence="10" type="ORF">g.26047</name>
    <name evidence="11" type="ORF">g.26051</name>
    <name evidence="12" type="ORF">g.26062</name>
</gene>
<reference evidence="6" key="1">
    <citation type="journal article" date="2014" name="PLoS ONE">
        <title>Transcriptome-Based Identification of ABC Transporters in the Western Tarnished Plant Bug Lygus hesperus.</title>
        <authorList>
            <person name="Hull J.J."/>
            <person name="Chaney K."/>
            <person name="Geib S.M."/>
            <person name="Fabrick J.A."/>
            <person name="Brent C.S."/>
            <person name="Walsh D."/>
            <person name="Lavine L.C."/>
        </authorList>
    </citation>
    <scope>NUCLEOTIDE SEQUENCE</scope>
</reference>
<reference evidence="6" key="2">
    <citation type="submission" date="2014-07" db="EMBL/GenBank/DDBJ databases">
        <authorList>
            <person name="Hull J."/>
        </authorList>
    </citation>
    <scope>NUCLEOTIDE SEQUENCE</scope>
</reference>
<dbReference type="EMBL" id="GBHO01010164">
    <property type="protein sequence ID" value="JAG33440.1"/>
    <property type="molecule type" value="Transcribed_RNA"/>
</dbReference>
<dbReference type="EMBL" id="GDHC01011863">
    <property type="protein sequence ID" value="JAQ06766.1"/>
    <property type="molecule type" value="Transcribed_RNA"/>
</dbReference>
<evidence type="ECO:0000313" key="3">
    <source>
        <dbReference type="EMBL" id="JAG34254.1"/>
    </source>
</evidence>
<evidence type="ECO:0000256" key="1">
    <source>
        <dbReference type="SAM" id="Phobius"/>
    </source>
</evidence>
<dbReference type="EMBL" id="GBHO01009349">
    <property type="protein sequence ID" value="JAG34255.1"/>
    <property type="molecule type" value="Transcribed_RNA"/>
</dbReference>
<sequence>MDTGDDAGKPQPSAHAPRVYWAIGALCCATLVTGVALGVCCALRYTPKHVTDMVSKKKSILNYGIEPSTPNTPIYANARRKGVQAQQQVETHPPPSESTVNVWKPIPLQLAAGALLAGTCACGCITYTAKYGIYSYLGVEDSRQCVYKLRTYITEHTLPFLHSKVLKVCVSTAGALANLAQHVVPYATSFVQSQQMQYWIPLDSTSSLEADTRAVDACIEF</sequence>
<evidence type="ECO:0000313" key="12">
    <source>
        <dbReference type="EMBL" id="JAQ06766.1"/>
    </source>
</evidence>
<reference evidence="10" key="3">
    <citation type="journal article" date="2016" name="Gigascience">
        <title>De novo construction of an expanded transcriptome assembly for the western tarnished plant bug, Lygus hesperus.</title>
        <authorList>
            <person name="Tassone E.E."/>
            <person name="Geib S.M."/>
            <person name="Hall B."/>
            <person name="Fabrick J.A."/>
            <person name="Brent C.S."/>
            <person name="Hull J.J."/>
        </authorList>
    </citation>
    <scope>NUCLEOTIDE SEQUENCE</scope>
</reference>
<evidence type="ECO:0000313" key="8">
    <source>
        <dbReference type="EMBL" id="JAG34261.1"/>
    </source>
</evidence>
<keyword evidence="1" id="KW-0812">Transmembrane</keyword>
<dbReference type="AlphaFoldDB" id="A0A0A9YPU9"/>
<evidence type="ECO:0000313" key="2">
    <source>
        <dbReference type="EMBL" id="JAG33440.1"/>
    </source>
</evidence>
<dbReference type="EMBL" id="GBHO01009347">
    <property type="protein sequence ID" value="JAG34257.1"/>
    <property type="molecule type" value="Transcribed_RNA"/>
</dbReference>
<dbReference type="GO" id="GO:0008168">
    <property type="term" value="F:methyltransferase activity"/>
    <property type="evidence" value="ECO:0007669"/>
    <property type="project" value="UniProtKB-KW"/>
</dbReference>
<keyword evidence="6" id="KW-0489">Methyltransferase</keyword>
<evidence type="ECO:0000313" key="10">
    <source>
        <dbReference type="EMBL" id="JAQ03028.1"/>
    </source>
</evidence>
<proteinExistence type="predicted"/>
<dbReference type="EMBL" id="GBHO01009345">
    <property type="protein sequence ID" value="JAG34259.1"/>
    <property type="molecule type" value="Transcribed_RNA"/>
</dbReference>
<accession>A0A0A9YPU9</accession>
<name>A0A0A9YPU9_LYGHE</name>
<dbReference type="EMBL" id="GDHC01015601">
    <property type="protein sequence ID" value="JAQ03028.1"/>
    <property type="molecule type" value="Transcribed_RNA"/>
</dbReference>
<evidence type="ECO:0000313" key="4">
    <source>
        <dbReference type="EMBL" id="JAG34255.1"/>
    </source>
</evidence>
<evidence type="ECO:0000313" key="5">
    <source>
        <dbReference type="EMBL" id="JAG34257.1"/>
    </source>
</evidence>